<reference evidence="2 3" key="1">
    <citation type="journal article" date="2024" name="Genome Biol. Evol.">
        <title>Chromosome-level genome assembly of the viviparous eelpout Zoarces viviparus.</title>
        <authorList>
            <person name="Fuhrmann N."/>
            <person name="Brasseur M.V."/>
            <person name="Bakowski C.E."/>
            <person name="Podsiadlowski L."/>
            <person name="Prost S."/>
            <person name="Krehenwinkel H."/>
            <person name="Mayer C."/>
        </authorList>
    </citation>
    <scope>NUCLEOTIDE SEQUENCE [LARGE SCALE GENOMIC DNA]</scope>
    <source>
        <strain evidence="2">NO-MEL_2022_Ind0_liver</strain>
    </source>
</reference>
<dbReference type="EMBL" id="JBCEZU010000111">
    <property type="protein sequence ID" value="KAK9528648.1"/>
    <property type="molecule type" value="Genomic_DNA"/>
</dbReference>
<dbReference type="Proteomes" id="UP001488805">
    <property type="component" value="Unassembled WGS sequence"/>
</dbReference>
<dbReference type="AlphaFoldDB" id="A0AAW1F2V7"/>
<evidence type="ECO:0000313" key="3">
    <source>
        <dbReference type="Proteomes" id="UP001488805"/>
    </source>
</evidence>
<gene>
    <name evidence="2" type="ORF">VZT92_012799</name>
</gene>
<proteinExistence type="predicted"/>
<feature type="region of interest" description="Disordered" evidence="1">
    <location>
        <begin position="32"/>
        <end position="68"/>
    </location>
</feature>
<name>A0AAW1F2V7_ZOAVI</name>
<evidence type="ECO:0000313" key="2">
    <source>
        <dbReference type="EMBL" id="KAK9528648.1"/>
    </source>
</evidence>
<evidence type="ECO:0000256" key="1">
    <source>
        <dbReference type="SAM" id="MobiDB-lite"/>
    </source>
</evidence>
<accession>A0AAW1F2V7</accession>
<protein>
    <submittedName>
        <fullName evidence="2">Uncharacterized protein</fullName>
    </submittedName>
</protein>
<keyword evidence="3" id="KW-1185">Reference proteome</keyword>
<sequence length="91" mass="10112">MINMFGNIGFLNDMEFAKPHYFANCHTQHNEPKMKPVPLSPTDLTQMYPATPPQGQGQRGHLAARRGSSSSLLSVTINHIGWLSSHLPLDQ</sequence>
<organism evidence="2 3">
    <name type="scientific">Zoarces viviparus</name>
    <name type="common">Viviparous eelpout</name>
    <name type="synonym">Blennius viviparus</name>
    <dbReference type="NCBI Taxonomy" id="48416"/>
    <lineage>
        <taxon>Eukaryota</taxon>
        <taxon>Metazoa</taxon>
        <taxon>Chordata</taxon>
        <taxon>Craniata</taxon>
        <taxon>Vertebrata</taxon>
        <taxon>Euteleostomi</taxon>
        <taxon>Actinopterygii</taxon>
        <taxon>Neopterygii</taxon>
        <taxon>Teleostei</taxon>
        <taxon>Neoteleostei</taxon>
        <taxon>Acanthomorphata</taxon>
        <taxon>Eupercaria</taxon>
        <taxon>Perciformes</taxon>
        <taxon>Cottioidei</taxon>
        <taxon>Zoarcales</taxon>
        <taxon>Zoarcidae</taxon>
        <taxon>Zoarcinae</taxon>
        <taxon>Zoarces</taxon>
    </lineage>
</organism>
<comment type="caution">
    <text evidence="2">The sequence shown here is derived from an EMBL/GenBank/DDBJ whole genome shotgun (WGS) entry which is preliminary data.</text>
</comment>